<dbReference type="GO" id="GO:0005634">
    <property type="term" value="C:nucleus"/>
    <property type="evidence" value="ECO:0007669"/>
    <property type="project" value="UniProtKB-SubCell"/>
</dbReference>
<dbReference type="RefSeq" id="XP_001831482.1">
    <property type="nucleotide sequence ID" value="XM_001831430.1"/>
</dbReference>
<feature type="region of interest" description="Disordered" evidence="8">
    <location>
        <begin position="275"/>
        <end position="344"/>
    </location>
</feature>
<dbReference type="UniPathway" id="UPA00989"/>
<dbReference type="InterPro" id="IPR001680">
    <property type="entry name" value="WD40_rpt"/>
</dbReference>
<feature type="region of interest" description="Disordered" evidence="8">
    <location>
        <begin position="513"/>
        <end position="585"/>
    </location>
</feature>
<dbReference type="InParanoid" id="A8N9H6"/>
<dbReference type="InterPro" id="IPR015943">
    <property type="entry name" value="WD40/YVTN_repeat-like_dom_sf"/>
</dbReference>
<dbReference type="PROSITE" id="PS00678">
    <property type="entry name" value="WD_REPEATS_1"/>
    <property type="match status" value="1"/>
</dbReference>
<dbReference type="Gene3D" id="2.130.10.10">
    <property type="entry name" value="YVTN repeat-like/Quinoprotein amine dehydrogenase"/>
    <property type="match status" value="2"/>
</dbReference>
<dbReference type="PANTHER" id="PTHR16288:SF0">
    <property type="entry name" value="TRNA (GUANINE-N(7)-)-METHYLTRANSFERASE NON-CATALYTIC SUBUNIT WDR4"/>
    <property type="match status" value="1"/>
</dbReference>
<dbReference type="AlphaFoldDB" id="A8N9H6"/>
<name>A8N9H6_COPC7</name>
<evidence type="ECO:0000256" key="1">
    <source>
        <dbReference type="ARBA" id="ARBA00004123"/>
    </source>
</evidence>
<comment type="subcellular location">
    <subcellularLocation>
        <location evidence="1 6">Nucleus</location>
    </subcellularLocation>
</comment>
<evidence type="ECO:0000313" key="10">
    <source>
        <dbReference type="Proteomes" id="UP000001861"/>
    </source>
</evidence>
<dbReference type="STRING" id="240176.A8N9H6"/>
<dbReference type="GeneID" id="6007953"/>
<keyword evidence="2 6" id="KW-0853">WD repeat</keyword>
<gene>
    <name evidence="9" type="ORF">CC1G_09011</name>
</gene>
<reference evidence="9 10" key="1">
    <citation type="journal article" date="2010" name="Proc. Natl. Acad. Sci. U.S.A.">
        <title>Insights into evolution of multicellular fungi from the assembled chromosomes of the mushroom Coprinopsis cinerea (Coprinus cinereus).</title>
        <authorList>
            <person name="Stajich J.E."/>
            <person name="Wilke S.K."/>
            <person name="Ahren D."/>
            <person name="Au C.H."/>
            <person name="Birren B.W."/>
            <person name="Borodovsky M."/>
            <person name="Burns C."/>
            <person name="Canback B."/>
            <person name="Casselton L.A."/>
            <person name="Cheng C.K."/>
            <person name="Deng J."/>
            <person name="Dietrich F.S."/>
            <person name="Fargo D.C."/>
            <person name="Farman M.L."/>
            <person name="Gathman A.C."/>
            <person name="Goldberg J."/>
            <person name="Guigo R."/>
            <person name="Hoegger P.J."/>
            <person name="Hooker J.B."/>
            <person name="Huggins A."/>
            <person name="James T.Y."/>
            <person name="Kamada T."/>
            <person name="Kilaru S."/>
            <person name="Kodira C."/>
            <person name="Kues U."/>
            <person name="Kupfer D."/>
            <person name="Kwan H.S."/>
            <person name="Lomsadze A."/>
            <person name="Li W."/>
            <person name="Lilly W.W."/>
            <person name="Ma L.J."/>
            <person name="Mackey A.J."/>
            <person name="Manning G."/>
            <person name="Martin F."/>
            <person name="Muraguchi H."/>
            <person name="Natvig D.O."/>
            <person name="Palmerini H."/>
            <person name="Ramesh M.A."/>
            <person name="Rehmeyer C.J."/>
            <person name="Roe B.A."/>
            <person name="Shenoy N."/>
            <person name="Stanke M."/>
            <person name="Ter-Hovhannisyan V."/>
            <person name="Tunlid A."/>
            <person name="Velagapudi R."/>
            <person name="Vision T.J."/>
            <person name="Zeng Q."/>
            <person name="Zolan M.E."/>
            <person name="Pukkila P.J."/>
        </authorList>
    </citation>
    <scope>NUCLEOTIDE SEQUENCE [LARGE SCALE GENOMIC DNA]</scope>
    <source>
        <strain evidence="10">Okayama-7 / 130 / ATCC MYA-4618 / FGSC 9003</strain>
    </source>
</reference>
<dbReference type="Pfam" id="PF00400">
    <property type="entry name" value="WD40"/>
    <property type="match status" value="2"/>
</dbReference>
<dbReference type="SUPFAM" id="SSF50978">
    <property type="entry name" value="WD40 repeat-like"/>
    <property type="match status" value="1"/>
</dbReference>
<dbReference type="GO" id="GO:0005829">
    <property type="term" value="C:cytosol"/>
    <property type="evidence" value="ECO:0007669"/>
    <property type="project" value="TreeGrafter"/>
</dbReference>
<evidence type="ECO:0000256" key="6">
    <source>
        <dbReference type="HAMAP-Rule" id="MF_03056"/>
    </source>
</evidence>
<dbReference type="Proteomes" id="UP000001861">
    <property type="component" value="Unassembled WGS sequence"/>
</dbReference>
<evidence type="ECO:0000256" key="2">
    <source>
        <dbReference type="ARBA" id="ARBA00022574"/>
    </source>
</evidence>
<dbReference type="SMART" id="SM00320">
    <property type="entry name" value="WD40"/>
    <property type="match status" value="2"/>
</dbReference>
<dbReference type="eggNOG" id="KOG3914">
    <property type="taxonomic scope" value="Eukaryota"/>
</dbReference>
<feature type="compositionally biased region" description="Basic residues" evidence="8">
    <location>
        <begin position="290"/>
        <end position="304"/>
    </location>
</feature>
<dbReference type="KEGG" id="cci:CC1G_09011"/>
<dbReference type="OMA" id="CLGHEKY"/>
<dbReference type="GO" id="GO:0043527">
    <property type="term" value="C:tRNA methyltransferase complex"/>
    <property type="evidence" value="ECO:0007669"/>
    <property type="project" value="TreeGrafter"/>
</dbReference>
<keyword evidence="10" id="KW-1185">Reference proteome</keyword>
<feature type="compositionally biased region" description="Basic and acidic residues" evidence="8">
    <location>
        <begin position="530"/>
        <end position="549"/>
    </location>
</feature>
<organism evidence="9 10">
    <name type="scientific">Coprinopsis cinerea (strain Okayama-7 / 130 / ATCC MYA-4618 / FGSC 9003)</name>
    <name type="common">Inky cap fungus</name>
    <name type="synonym">Hormographiella aspergillata</name>
    <dbReference type="NCBI Taxonomy" id="240176"/>
    <lineage>
        <taxon>Eukaryota</taxon>
        <taxon>Fungi</taxon>
        <taxon>Dikarya</taxon>
        <taxon>Basidiomycota</taxon>
        <taxon>Agaricomycotina</taxon>
        <taxon>Agaricomycetes</taxon>
        <taxon>Agaricomycetidae</taxon>
        <taxon>Agaricales</taxon>
        <taxon>Agaricineae</taxon>
        <taxon>Psathyrellaceae</taxon>
        <taxon>Coprinopsis</taxon>
    </lineage>
</organism>
<dbReference type="VEuPathDB" id="FungiDB:CC1G_09011"/>
<dbReference type="OrthoDB" id="339900at2759"/>
<keyword evidence="4 6" id="KW-0677">Repeat</keyword>
<dbReference type="EMBL" id="AACS02000007">
    <property type="protein sequence ID" value="EAU90329.1"/>
    <property type="molecule type" value="Genomic_DNA"/>
</dbReference>
<evidence type="ECO:0000256" key="7">
    <source>
        <dbReference type="PROSITE-ProRule" id="PRU00221"/>
    </source>
</evidence>
<dbReference type="PANTHER" id="PTHR16288">
    <property type="entry name" value="WD40 REPEAT PROTEIN 4"/>
    <property type="match status" value="1"/>
</dbReference>
<dbReference type="InterPro" id="IPR019775">
    <property type="entry name" value="WD40_repeat_CS"/>
</dbReference>
<evidence type="ECO:0000313" key="9">
    <source>
        <dbReference type="EMBL" id="EAU90329.1"/>
    </source>
</evidence>
<sequence>MATPETRPWPFTRVFYSPEKTVVVSGPHVLVFDSKSGELQRSTARLGERDQEDISKAGPIQCVAVDPAFKYVATVGDDKLLKIWELEGGDDVGGLKLFNSRELPKKPTGLLFTKDSQTILTSDKFGDVFSYPLVYVPYTDAEIAQQKADEAKDPYASHTNPSNGTLVLGHASPLNAMLLTHSADFEEKYIITADRDEHIRVSWYPQGYNVEMYCLGHRKFVSALHIPQSDPTVLVSGGGDPVLKVWDWMSGKQKGNVEVAEVVEPYIVVKKARWGDDGENDGEEGGETKRRGKKKKGKGKNKGKGKAEEEAGGAGGEEGESMAVDGTAGGSGATSEPAAGSEPQKVLAIRRISSAVDADGKVHYIFSAIGATAVFSFPSPEPSPENDPMLTTTISHFDFGKPVIDFLAVPSIAGDPALVFVVLDPSWTGNHGDGSSSERTDRVRLLAVSSSGLIQPPAEALARCEPLLKALNDSASDIPASEKDLKAFDLYSELVSLPKYVARGPEVAFSTKAAGEDSGAATPTAADGGLTKRELGRLKRITRVEETKAKVLGGGQSEAGAATPQDDAEGQPQLKRSKSESSEAS</sequence>
<protein>
    <submittedName>
        <fullName evidence="9">tRNA (Guanine-N7-)-methyltransferase subunit Trm82</fullName>
    </submittedName>
</protein>
<comment type="caution">
    <text evidence="9">The sequence shown here is derived from an EMBL/GenBank/DDBJ whole genome shotgun (WGS) entry which is preliminary data.</text>
</comment>
<evidence type="ECO:0000256" key="4">
    <source>
        <dbReference type="ARBA" id="ARBA00022737"/>
    </source>
</evidence>
<evidence type="ECO:0000256" key="8">
    <source>
        <dbReference type="SAM" id="MobiDB-lite"/>
    </source>
</evidence>
<accession>A8N9H6</accession>
<feature type="repeat" description="WD" evidence="7">
    <location>
        <begin position="214"/>
        <end position="256"/>
    </location>
</feature>
<dbReference type="GO" id="GO:0106004">
    <property type="term" value="P:tRNA (guanine-N7)-methylation"/>
    <property type="evidence" value="ECO:0007669"/>
    <property type="project" value="UniProtKB-UniRule"/>
</dbReference>
<evidence type="ECO:0000256" key="3">
    <source>
        <dbReference type="ARBA" id="ARBA00022694"/>
    </source>
</evidence>
<dbReference type="HAMAP" id="MF_03056">
    <property type="entry name" value="TRM82"/>
    <property type="match status" value="1"/>
</dbReference>
<dbReference type="PROSITE" id="PS50082">
    <property type="entry name" value="WD_REPEATS_2"/>
    <property type="match status" value="1"/>
</dbReference>
<comment type="pathway">
    <text evidence="6">tRNA modification; N(7)-methylguanine-tRNA biosynthesis.</text>
</comment>
<keyword evidence="3 6" id="KW-0819">tRNA processing</keyword>
<comment type="similarity">
    <text evidence="6">Belongs to the WD repeat TRM82 family.</text>
</comment>
<evidence type="ECO:0000256" key="5">
    <source>
        <dbReference type="ARBA" id="ARBA00023242"/>
    </source>
</evidence>
<dbReference type="InterPro" id="IPR028884">
    <property type="entry name" value="Trm82"/>
</dbReference>
<keyword evidence="5 6" id="KW-0539">Nucleus</keyword>
<dbReference type="InterPro" id="IPR036322">
    <property type="entry name" value="WD40_repeat_dom_sf"/>
</dbReference>
<comment type="function">
    <text evidence="6">Required for the formation of N(7)-methylguanine at position 46 (m7G46) in tRNA. In the complex, it is required to stabilize and induce conformational changes of the catalytic subunit.</text>
</comment>
<proteinExistence type="inferred from homology"/>